<organism evidence="2 3">
    <name type="scientific">Gulo gulo</name>
    <name type="common">Wolverine</name>
    <name type="synonym">Gluton</name>
    <dbReference type="NCBI Taxonomy" id="48420"/>
    <lineage>
        <taxon>Eukaryota</taxon>
        <taxon>Metazoa</taxon>
        <taxon>Chordata</taxon>
        <taxon>Craniata</taxon>
        <taxon>Vertebrata</taxon>
        <taxon>Euteleostomi</taxon>
        <taxon>Mammalia</taxon>
        <taxon>Eutheria</taxon>
        <taxon>Laurasiatheria</taxon>
        <taxon>Carnivora</taxon>
        <taxon>Caniformia</taxon>
        <taxon>Musteloidea</taxon>
        <taxon>Mustelidae</taxon>
        <taxon>Guloninae</taxon>
        <taxon>Gulo</taxon>
    </lineage>
</organism>
<dbReference type="EMBL" id="CYRY02024050">
    <property type="protein sequence ID" value="VCW98031.1"/>
    <property type="molecule type" value="Genomic_DNA"/>
</dbReference>
<name>A0A9X9Q2F7_GULGU</name>
<gene>
    <name evidence="2" type="ORF">BN2614_LOCUS5</name>
</gene>
<comment type="caution">
    <text evidence="2">The sequence shown here is derived from an EMBL/GenBank/DDBJ whole genome shotgun (WGS) entry which is preliminary data.</text>
</comment>
<reference evidence="2 3" key="1">
    <citation type="submission" date="2018-10" db="EMBL/GenBank/DDBJ databases">
        <authorList>
            <person name="Ekblom R."/>
            <person name="Jareborg N."/>
        </authorList>
    </citation>
    <scope>NUCLEOTIDE SEQUENCE [LARGE SCALE GENOMIC DNA]</scope>
    <source>
        <tissue evidence="2">Muscle</tissue>
    </source>
</reference>
<dbReference type="AlphaFoldDB" id="A0A9X9Q2F7"/>
<sequence>MGREDPDEEKWRSVRCDEKGGPDVHKKSRPQGKSMYHGKNTDLMSDSSGITC</sequence>
<accession>A0A9X9Q2F7</accession>
<feature type="region of interest" description="Disordered" evidence="1">
    <location>
        <begin position="1"/>
        <end position="52"/>
    </location>
</feature>
<evidence type="ECO:0000256" key="1">
    <source>
        <dbReference type="SAM" id="MobiDB-lite"/>
    </source>
</evidence>
<proteinExistence type="predicted"/>
<dbReference type="Proteomes" id="UP000269945">
    <property type="component" value="Unassembled WGS sequence"/>
</dbReference>
<evidence type="ECO:0000313" key="2">
    <source>
        <dbReference type="EMBL" id="VCW98031.1"/>
    </source>
</evidence>
<keyword evidence="3" id="KW-1185">Reference proteome</keyword>
<protein>
    <submittedName>
        <fullName evidence="2">Uncharacterized protein</fullName>
    </submittedName>
</protein>
<evidence type="ECO:0000313" key="3">
    <source>
        <dbReference type="Proteomes" id="UP000269945"/>
    </source>
</evidence>
<feature type="compositionally biased region" description="Basic and acidic residues" evidence="1">
    <location>
        <begin position="1"/>
        <end position="25"/>
    </location>
</feature>
<feature type="compositionally biased region" description="Polar residues" evidence="1">
    <location>
        <begin position="42"/>
        <end position="52"/>
    </location>
</feature>